<evidence type="ECO:0000313" key="1">
    <source>
        <dbReference type="EMBL" id="EME78988.1"/>
    </source>
</evidence>
<dbReference type="RefSeq" id="XP_007929827.1">
    <property type="nucleotide sequence ID" value="XM_007931636.1"/>
</dbReference>
<proteinExistence type="predicted"/>
<dbReference type="KEGG" id="pfj:MYCFIDRAFT_177675"/>
<accession>M3APD3</accession>
<dbReference type="HOGENOM" id="CLU_3107439_0_0_1"/>
<gene>
    <name evidence="1" type="ORF">MYCFIDRAFT_177675</name>
</gene>
<keyword evidence="2" id="KW-1185">Reference proteome</keyword>
<organism evidence="1 2">
    <name type="scientific">Pseudocercospora fijiensis (strain CIRAD86)</name>
    <name type="common">Black leaf streak disease fungus</name>
    <name type="synonym">Mycosphaerella fijiensis</name>
    <dbReference type="NCBI Taxonomy" id="383855"/>
    <lineage>
        <taxon>Eukaryota</taxon>
        <taxon>Fungi</taxon>
        <taxon>Dikarya</taxon>
        <taxon>Ascomycota</taxon>
        <taxon>Pezizomycotina</taxon>
        <taxon>Dothideomycetes</taxon>
        <taxon>Dothideomycetidae</taxon>
        <taxon>Mycosphaerellales</taxon>
        <taxon>Mycosphaerellaceae</taxon>
        <taxon>Pseudocercospora</taxon>
    </lineage>
</organism>
<protein>
    <submittedName>
        <fullName evidence="1">Uncharacterized protein</fullName>
    </submittedName>
</protein>
<dbReference type="EMBL" id="KB446562">
    <property type="protein sequence ID" value="EME78988.1"/>
    <property type="molecule type" value="Genomic_DNA"/>
</dbReference>
<sequence length="51" mass="5716">MLSIGRRGGLVEEAVRTSIDNLVCMGLPRRSMHERREHAFDHAAPPYLTAP</sequence>
<name>M3APD3_PSEFD</name>
<dbReference type="GeneID" id="19333828"/>
<reference evidence="1 2" key="1">
    <citation type="journal article" date="2012" name="PLoS Pathog.">
        <title>Diverse lifestyles and strategies of plant pathogenesis encoded in the genomes of eighteen Dothideomycetes fungi.</title>
        <authorList>
            <person name="Ohm R.A."/>
            <person name="Feau N."/>
            <person name="Henrissat B."/>
            <person name="Schoch C.L."/>
            <person name="Horwitz B.A."/>
            <person name="Barry K.W."/>
            <person name="Condon B.J."/>
            <person name="Copeland A.C."/>
            <person name="Dhillon B."/>
            <person name="Glaser F."/>
            <person name="Hesse C.N."/>
            <person name="Kosti I."/>
            <person name="LaButti K."/>
            <person name="Lindquist E.A."/>
            <person name="Lucas S."/>
            <person name="Salamov A.A."/>
            <person name="Bradshaw R.E."/>
            <person name="Ciuffetti L."/>
            <person name="Hamelin R.C."/>
            <person name="Kema G.H.J."/>
            <person name="Lawrence C."/>
            <person name="Scott J.A."/>
            <person name="Spatafora J.W."/>
            <person name="Turgeon B.G."/>
            <person name="de Wit P.J.G.M."/>
            <person name="Zhong S."/>
            <person name="Goodwin S.B."/>
            <person name="Grigoriev I.V."/>
        </authorList>
    </citation>
    <scope>NUCLEOTIDE SEQUENCE [LARGE SCALE GENOMIC DNA]</scope>
    <source>
        <strain evidence="1 2">CIRAD86</strain>
    </source>
</reference>
<dbReference type="VEuPathDB" id="FungiDB:MYCFIDRAFT_177675"/>
<dbReference type="Proteomes" id="UP000016932">
    <property type="component" value="Unassembled WGS sequence"/>
</dbReference>
<evidence type="ECO:0000313" key="2">
    <source>
        <dbReference type="Proteomes" id="UP000016932"/>
    </source>
</evidence>
<dbReference type="AlphaFoldDB" id="M3APD3"/>